<evidence type="ECO:0008006" key="4">
    <source>
        <dbReference type="Google" id="ProtNLM"/>
    </source>
</evidence>
<reference evidence="2 3" key="1">
    <citation type="submission" date="2019-12" db="EMBL/GenBank/DDBJ databases">
        <title>Sporaefaciens musculi gen. nov., sp. nov., a novel bacterium isolated from the caecum of an obese mouse.</title>
        <authorList>
            <person name="Rasmussen T.S."/>
            <person name="Streidl T."/>
            <person name="Hitch T.C.A."/>
            <person name="Wortmann E."/>
            <person name="Deptula P."/>
            <person name="Hansen M."/>
            <person name="Nielsen D.S."/>
            <person name="Clavel T."/>
            <person name="Vogensen F.K."/>
        </authorList>
    </citation>
    <scope>NUCLEOTIDE SEQUENCE [LARGE SCALE GENOMIC DNA]</scope>
    <source>
        <strain evidence="2 3">WCA-9-b2</strain>
    </source>
</reference>
<dbReference type="Proteomes" id="UP000460412">
    <property type="component" value="Unassembled WGS sequence"/>
</dbReference>
<comment type="caution">
    <text evidence="2">The sequence shown here is derived from an EMBL/GenBank/DDBJ whole genome shotgun (WGS) entry which is preliminary data.</text>
</comment>
<evidence type="ECO:0000313" key="2">
    <source>
        <dbReference type="EMBL" id="MXP74263.1"/>
    </source>
</evidence>
<accession>A0A7X3SHD4</accession>
<proteinExistence type="predicted"/>
<keyword evidence="1" id="KW-1133">Transmembrane helix</keyword>
<keyword evidence="1" id="KW-0812">Transmembrane</keyword>
<protein>
    <recommendedName>
        <fullName evidence="4">DUF4367 domain-containing protein</fullName>
    </recommendedName>
</protein>
<dbReference type="AlphaFoldDB" id="A0A7X3SHD4"/>
<sequence length="310" mass="35937">MKNNDELLEQMIKEDFKRAAEEEDAALRDDDAISVPVGMKESLYLKISEEIERLEKSGKAADVKEIDNIVEIEKVRKKQREHLYANMSEDDRKALEIGRRVLEKERAQKEGKVVWKKKQIKKVYFGLAAALVLAMAVGVTIMGGPEKIIKMMTQMVGDREIEQVDSSEDNLIIVNEDEEDAYQKVSEEFGIEPVKIIIISDKMKFISMKYDDSMKTAELCYDYGGEKLLYLINSSYTKESFGFKIEDKVIDKYPIEVYGRKIEIKQYQVSDGEKDRFSASFEEMGLKYFLSGTMNKSEFDFIIENLYFLW</sequence>
<name>A0A7X3SHD4_9FIRM</name>
<evidence type="ECO:0000256" key="1">
    <source>
        <dbReference type="SAM" id="Phobius"/>
    </source>
</evidence>
<dbReference type="EMBL" id="WUQX01000001">
    <property type="protein sequence ID" value="MXP74263.1"/>
    <property type="molecule type" value="Genomic_DNA"/>
</dbReference>
<keyword evidence="1" id="KW-0472">Membrane</keyword>
<feature type="transmembrane region" description="Helical" evidence="1">
    <location>
        <begin position="123"/>
        <end position="144"/>
    </location>
</feature>
<organism evidence="2 3">
    <name type="scientific">Sporofaciens musculi</name>
    <dbReference type="NCBI Taxonomy" id="2681861"/>
    <lineage>
        <taxon>Bacteria</taxon>
        <taxon>Bacillati</taxon>
        <taxon>Bacillota</taxon>
        <taxon>Clostridia</taxon>
        <taxon>Lachnospirales</taxon>
        <taxon>Lachnospiraceae</taxon>
        <taxon>Sporofaciens</taxon>
    </lineage>
</organism>
<gene>
    <name evidence="2" type="ORF">GN277_02135</name>
</gene>
<evidence type="ECO:0000313" key="3">
    <source>
        <dbReference type="Proteomes" id="UP000460412"/>
    </source>
</evidence>
<keyword evidence="3" id="KW-1185">Reference proteome</keyword>